<gene>
    <name evidence="6" type="ORF">ABVQ20_20170</name>
</gene>
<accession>A0ABV2DH06</accession>
<dbReference type="Pfam" id="PF13458">
    <property type="entry name" value="Peripla_BP_6"/>
    <property type="match status" value="1"/>
</dbReference>
<sequence length="423" mass="44754">MGIDRRTLLQAAGVTLGAVALGAPALAQSDPKPIRIGMLFPRTGDLALLGEAQANGALIAIDMANDAGGINGRRIEVVRADAPTPNAAVAEATRLISSENIKILVGSYASAIASSVVGVAERSGVIHWEVGAIADSLTQRGFKNVFRTCATAGQTGQLGFDFALNYLFPKLSLTKKTARIALVHEDSEFGSTVAKSLTSRANELGVSFTTYAYTKDTNDLSPVVLKLRDAGTDVLLSVQYINDAVLFWRQARQLDLNVKAHVGLGAGHFENSFPKAVGADADGIFISGPPLDLNPAGLTSEGAALAEQFYSRYQKKHGEKASSVAMLGFAGTIMLTQFVLPNAKDPDDPASVRAAALAVDKPKGSTPAGWGVKFNPPGENGGQNERAFWIIRQWQNGALQTIYPEELASVKPIMVPLPEWASR</sequence>
<keyword evidence="7" id="KW-1185">Reference proteome</keyword>
<dbReference type="RefSeq" id="WP_354461244.1">
    <property type="nucleotide sequence ID" value="NZ_JBEWSZ010000001.1"/>
</dbReference>
<dbReference type="InterPro" id="IPR028081">
    <property type="entry name" value="Leu-bd"/>
</dbReference>
<keyword evidence="3" id="KW-0732">Signal</keyword>
<comment type="caution">
    <text evidence="6">The sequence shown here is derived from an EMBL/GenBank/DDBJ whole genome shotgun (WGS) entry which is preliminary data.</text>
</comment>
<dbReference type="Gene3D" id="3.40.50.2300">
    <property type="match status" value="2"/>
</dbReference>
<dbReference type="PANTHER" id="PTHR30483:SF37">
    <property type="entry name" value="ABC TRANSPORTER SUBSTRATE-BINDING PROTEIN"/>
    <property type="match status" value="1"/>
</dbReference>
<dbReference type="PRINTS" id="PR00337">
    <property type="entry name" value="LEUILEVALBP"/>
</dbReference>
<dbReference type="InterPro" id="IPR028082">
    <property type="entry name" value="Peripla_BP_I"/>
</dbReference>
<dbReference type="CDD" id="cd06340">
    <property type="entry name" value="PBP1_ABC_ligand_binding-like"/>
    <property type="match status" value="1"/>
</dbReference>
<dbReference type="InterPro" id="IPR006311">
    <property type="entry name" value="TAT_signal"/>
</dbReference>
<dbReference type="EMBL" id="JBEWSZ010000001">
    <property type="protein sequence ID" value="MET2829292.1"/>
    <property type="molecule type" value="Genomic_DNA"/>
</dbReference>
<reference evidence="6 7" key="1">
    <citation type="submission" date="2024-06" db="EMBL/GenBank/DDBJ databases">
        <authorList>
            <person name="Kim D.-U."/>
        </authorList>
    </citation>
    <scope>NUCLEOTIDE SEQUENCE [LARGE SCALE GENOMIC DNA]</scope>
    <source>
        <strain evidence="6 7">KACC15460</strain>
    </source>
</reference>
<keyword evidence="2" id="KW-0813">Transport</keyword>
<dbReference type="InterPro" id="IPR051010">
    <property type="entry name" value="BCAA_transport"/>
</dbReference>
<protein>
    <submittedName>
        <fullName evidence="6">ABC transporter substrate-binding protein</fullName>
    </submittedName>
</protein>
<organism evidence="6 7">
    <name type="scientific">Mesorhizobium shangrilense</name>
    <dbReference type="NCBI Taxonomy" id="460060"/>
    <lineage>
        <taxon>Bacteria</taxon>
        <taxon>Pseudomonadati</taxon>
        <taxon>Pseudomonadota</taxon>
        <taxon>Alphaproteobacteria</taxon>
        <taxon>Hyphomicrobiales</taxon>
        <taxon>Phyllobacteriaceae</taxon>
        <taxon>Mesorhizobium</taxon>
    </lineage>
</organism>
<dbReference type="InterPro" id="IPR000709">
    <property type="entry name" value="Leu_Ile_Val-bd"/>
</dbReference>
<dbReference type="SUPFAM" id="SSF53822">
    <property type="entry name" value="Periplasmic binding protein-like I"/>
    <property type="match status" value="1"/>
</dbReference>
<dbReference type="PROSITE" id="PS51318">
    <property type="entry name" value="TAT"/>
    <property type="match status" value="1"/>
</dbReference>
<evidence type="ECO:0000256" key="2">
    <source>
        <dbReference type="ARBA" id="ARBA00022448"/>
    </source>
</evidence>
<evidence type="ECO:0000256" key="1">
    <source>
        <dbReference type="ARBA" id="ARBA00010062"/>
    </source>
</evidence>
<evidence type="ECO:0000256" key="3">
    <source>
        <dbReference type="ARBA" id="ARBA00022729"/>
    </source>
</evidence>
<dbReference type="PANTHER" id="PTHR30483">
    <property type="entry name" value="LEUCINE-SPECIFIC-BINDING PROTEIN"/>
    <property type="match status" value="1"/>
</dbReference>
<feature type="domain" description="Leucine-binding protein" evidence="5">
    <location>
        <begin position="33"/>
        <end position="392"/>
    </location>
</feature>
<comment type="similarity">
    <text evidence="1">Belongs to the leucine-binding protein family.</text>
</comment>
<evidence type="ECO:0000313" key="6">
    <source>
        <dbReference type="EMBL" id="MET2829292.1"/>
    </source>
</evidence>
<evidence type="ECO:0000313" key="7">
    <source>
        <dbReference type="Proteomes" id="UP001548832"/>
    </source>
</evidence>
<keyword evidence="4" id="KW-0029">Amino-acid transport</keyword>
<name>A0ABV2DH06_9HYPH</name>
<evidence type="ECO:0000256" key="4">
    <source>
        <dbReference type="ARBA" id="ARBA00022970"/>
    </source>
</evidence>
<evidence type="ECO:0000259" key="5">
    <source>
        <dbReference type="Pfam" id="PF13458"/>
    </source>
</evidence>
<proteinExistence type="inferred from homology"/>
<dbReference type="Proteomes" id="UP001548832">
    <property type="component" value="Unassembled WGS sequence"/>
</dbReference>